<dbReference type="InterPro" id="IPR036322">
    <property type="entry name" value="WD40_repeat_dom_sf"/>
</dbReference>
<protein>
    <submittedName>
        <fullName evidence="3">WD40-repeat-containing domain protein</fullName>
    </submittedName>
</protein>
<gene>
    <name evidence="3" type="ORF">BJ878DRAFT_1838</name>
</gene>
<dbReference type="PANTHER" id="PTHR43991:SF9">
    <property type="entry name" value="DUF2415 DOMAIN-CONTAINING PROTEIN"/>
    <property type="match status" value="1"/>
</dbReference>
<accession>A0A9P7ZD77</accession>
<proteinExistence type="predicted"/>
<reference evidence="3" key="1">
    <citation type="journal article" date="2021" name="IMA Fungus">
        <title>Genomic characterization of three marine fungi, including Emericellopsis atlantica sp. nov. with signatures of a generalist lifestyle and marine biomass degradation.</title>
        <authorList>
            <person name="Hagestad O.C."/>
            <person name="Hou L."/>
            <person name="Andersen J.H."/>
            <person name="Hansen E.H."/>
            <person name="Altermark B."/>
            <person name="Li C."/>
            <person name="Kuhnert E."/>
            <person name="Cox R.J."/>
            <person name="Crous P.W."/>
            <person name="Spatafora J.W."/>
            <person name="Lail K."/>
            <person name="Amirebrahimi M."/>
            <person name="Lipzen A."/>
            <person name="Pangilinan J."/>
            <person name="Andreopoulos W."/>
            <person name="Hayes R.D."/>
            <person name="Ng V."/>
            <person name="Grigoriev I.V."/>
            <person name="Jackson S.A."/>
            <person name="Sutton T.D.S."/>
            <person name="Dobson A.D.W."/>
            <person name="Rama T."/>
        </authorList>
    </citation>
    <scope>NUCLEOTIDE SEQUENCE</scope>
    <source>
        <strain evidence="3">TRa3180A</strain>
    </source>
</reference>
<dbReference type="InterPro" id="IPR015943">
    <property type="entry name" value="WD40/YVTN_repeat-like_dom_sf"/>
</dbReference>
<dbReference type="EMBL" id="MU253737">
    <property type="protein sequence ID" value="KAG9249303.1"/>
    <property type="molecule type" value="Genomic_DNA"/>
</dbReference>
<evidence type="ECO:0000313" key="4">
    <source>
        <dbReference type="Proteomes" id="UP000887226"/>
    </source>
</evidence>
<dbReference type="SUPFAM" id="SSF50978">
    <property type="entry name" value="WD40 repeat-like"/>
    <property type="match status" value="1"/>
</dbReference>
<feature type="region of interest" description="Disordered" evidence="1">
    <location>
        <begin position="98"/>
        <end position="122"/>
    </location>
</feature>
<evidence type="ECO:0000256" key="1">
    <source>
        <dbReference type="SAM" id="MobiDB-lite"/>
    </source>
</evidence>
<dbReference type="PANTHER" id="PTHR43991">
    <property type="entry name" value="WD REPEAT PROTEIN (AFU_ORTHOLOGUE AFUA_8G05640)-RELATED"/>
    <property type="match status" value="1"/>
</dbReference>
<dbReference type="InterPro" id="IPR019417">
    <property type="entry name" value="DUF2415"/>
</dbReference>
<dbReference type="SMART" id="SM00320">
    <property type="entry name" value="WD40"/>
    <property type="match status" value="4"/>
</dbReference>
<feature type="compositionally biased region" description="Basic and acidic residues" evidence="1">
    <location>
        <begin position="390"/>
        <end position="411"/>
    </location>
</feature>
<dbReference type="AlphaFoldDB" id="A0A9P7ZD77"/>
<feature type="region of interest" description="Disordered" evidence="1">
    <location>
        <begin position="390"/>
        <end position="431"/>
    </location>
</feature>
<evidence type="ECO:0000259" key="2">
    <source>
        <dbReference type="Pfam" id="PF10313"/>
    </source>
</evidence>
<name>A0A9P7ZD77_9HELO</name>
<organism evidence="3 4">
    <name type="scientific">Calycina marina</name>
    <dbReference type="NCBI Taxonomy" id="1763456"/>
    <lineage>
        <taxon>Eukaryota</taxon>
        <taxon>Fungi</taxon>
        <taxon>Dikarya</taxon>
        <taxon>Ascomycota</taxon>
        <taxon>Pezizomycotina</taxon>
        <taxon>Leotiomycetes</taxon>
        <taxon>Helotiales</taxon>
        <taxon>Pezizellaceae</taxon>
        <taxon>Calycina</taxon>
    </lineage>
</organism>
<sequence>MANTNTSLHQDTGSLISSCNPHPFYRTDIQTSHWQLRSLVSSSAQDLIYYPSGTDVYVLDTRAEERRLVSKIPFTPVCLTTAGGWLCCGGHNGKFSAVKLPPPPRPPKLDPEPRPASFDLGPNSSLPLSLSDDLRPIRSPPPILDYAPASDRPLLANLKFVGEEPEDGGDAINNCISLWCPKRWSSERTYQIPVAVLANNDKSVYIMNLRESEQIDRLTYPDCVNRAVMSPDGEILAAVLDDPFLYVHKRKRREELTPGLFSAKEHFEWSPLCRIQLKGQSLADQSRMKGSFALSFSESGKYLAVATQHGVISVFEVEAIADETTIPIAVLTSTRPGTSSGAVRSLSFCPGPFDLLAWAEAKGRVCIADIRSGFISRQMLVVDSRSSHYETIHTTERSGDPIIDPRLRSSRTDSPTSSDLSTPDHLGLDPDQQQDTQLTLEMMGRNQAPLTIEELEVLQAHQIARRARDAQANAPNASLWNPPPAAQRSHPTISVEARDFRAGGSTRIGSSLTDAQRTSGLSGLFRDYSSSASIRNFITERNLGRDRRAIDAARRSQVLQYEPDPRHFTESARTSSIQYILRQRHANTVSTPASNIRRPRNEPAGTIDRLTLRTSGTDAPSNPWDEIDALYRARQANSTASIPLRNEDEDEDRATITRIRNREETLIVERMFRARYNDQEGPAIMGISWSPDGRKLYVGADDGIYEFHVNTASRRQFPSLVMR</sequence>
<keyword evidence="4" id="KW-1185">Reference proteome</keyword>
<feature type="compositionally biased region" description="Low complexity" evidence="1">
    <location>
        <begin position="412"/>
        <end position="423"/>
    </location>
</feature>
<evidence type="ECO:0000313" key="3">
    <source>
        <dbReference type="EMBL" id="KAG9249303.1"/>
    </source>
</evidence>
<dbReference type="OrthoDB" id="64353at2759"/>
<dbReference type="Proteomes" id="UP000887226">
    <property type="component" value="Unassembled WGS sequence"/>
</dbReference>
<dbReference type="Pfam" id="PF10313">
    <property type="entry name" value="DUF2415"/>
    <property type="match status" value="1"/>
</dbReference>
<comment type="caution">
    <text evidence="3">The sequence shown here is derived from an EMBL/GenBank/DDBJ whole genome shotgun (WGS) entry which is preliminary data.</text>
</comment>
<feature type="domain" description="DUF2415" evidence="2">
    <location>
        <begin position="341"/>
        <end position="381"/>
    </location>
</feature>
<dbReference type="Gene3D" id="2.130.10.10">
    <property type="entry name" value="YVTN repeat-like/Quinoprotein amine dehydrogenase"/>
    <property type="match status" value="1"/>
</dbReference>
<dbReference type="InterPro" id="IPR001680">
    <property type="entry name" value="WD40_rpt"/>
</dbReference>
<dbReference type="SUPFAM" id="SSF101908">
    <property type="entry name" value="Putative isomerase YbhE"/>
    <property type="match status" value="1"/>
</dbReference>